<evidence type="ECO:0000256" key="2">
    <source>
        <dbReference type="ARBA" id="ARBA00006275"/>
    </source>
</evidence>
<reference evidence="10" key="1">
    <citation type="submission" date="2016-10" db="EMBL/GenBank/DDBJ databases">
        <authorList>
            <person name="Varghese N."/>
            <person name="Submissions S."/>
        </authorList>
    </citation>
    <scope>NUCLEOTIDE SEQUENCE [LARGE SCALE GENOMIC DNA]</scope>
    <source>
        <strain evidence="10">CGMCC 1.10370</strain>
    </source>
</reference>
<evidence type="ECO:0000256" key="4">
    <source>
        <dbReference type="ARBA" id="ARBA00023136"/>
    </source>
</evidence>
<sequence length="532" mass="58978">MKQNNMRAIYKNIILSLLATAVLTGCQDDFLDRPSQSEISTENFYQTKEELRLATAALYGGRIWAQWNNTAYLPLGDILSGNLILQYQGSDLVQLNTFTLSGSNGRLTTGWAALYIIVAHCNTTINAINEQTPSTVSAADKNAATAEARFIRAMAYYHLAMLWGEVPIIEDNTKLIKSPLINKNRIEDVYRFVIEDLTFAAENLPKTDQPGRVTSWSAKGMLSKVCLTRAGVGQTGGNRNQEYLNLAKTYAKDVIMNSGLTLLPSYADLFKTKFNDNQESLFALQWSATTEWMQGNHLLTYSPSNDINPQKGGAWGSPGVSYDLYLAYTEQDSIRRKASFMLPGDHYPELNAAGGGYTAASPGMKKHIIGNEADNNSPAMSYLGSIEHNALLRLADVYLVYAEAVLGNAVSTSDADALLYFNKVRTRAGVDPLTSINEDIILNERRVEFACEGQYWYDLVRLSYYNPQKAVQLLNDQQRVLFDYDKDSKTATPNDPIGTISPATSATFTLQLPTTEVVVNPKLNEPSVPYYK</sequence>
<organism evidence="9 10">
    <name type="scientific">Flavobacterium phragmitis</name>
    <dbReference type="NCBI Taxonomy" id="739143"/>
    <lineage>
        <taxon>Bacteria</taxon>
        <taxon>Pseudomonadati</taxon>
        <taxon>Bacteroidota</taxon>
        <taxon>Flavobacteriia</taxon>
        <taxon>Flavobacteriales</taxon>
        <taxon>Flavobacteriaceae</taxon>
        <taxon>Flavobacterium</taxon>
    </lineage>
</organism>
<evidence type="ECO:0000259" key="8">
    <source>
        <dbReference type="Pfam" id="PF14322"/>
    </source>
</evidence>
<dbReference type="EMBL" id="FOMH01000009">
    <property type="protein sequence ID" value="SFD58992.1"/>
    <property type="molecule type" value="Genomic_DNA"/>
</dbReference>
<evidence type="ECO:0000313" key="9">
    <source>
        <dbReference type="EMBL" id="SFD58992.1"/>
    </source>
</evidence>
<accession>A0A1I1TK42</accession>
<feature type="domain" description="SusD-like N-terminal" evidence="8">
    <location>
        <begin position="88"/>
        <end position="227"/>
    </location>
</feature>
<feature type="chain" id="PRO_5011566324" evidence="6">
    <location>
        <begin position="22"/>
        <end position="532"/>
    </location>
</feature>
<dbReference type="Proteomes" id="UP000199672">
    <property type="component" value="Unassembled WGS sequence"/>
</dbReference>
<proteinExistence type="inferred from homology"/>
<keyword evidence="4" id="KW-0472">Membrane</keyword>
<evidence type="ECO:0000256" key="5">
    <source>
        <dbReference type="ARBA" id="ARBA00023237"/>
    </source>
</evidence>
<dbReference type="InterPro" id="IPR033985">
    <property type="entry name" value="SusD-like_N"/>
</dbReference>
<dbReference type="Gene3D" id="1.25.40.390">
    <property type="match status" value="1"/>
</dbReference>
<feature type="domain" description="RagB/SusD" evidence="7">
    <location>
        <begin position="344"/>
        <end position="525"/>
    </location>
</feature>
<protein>
    <submittedName>
        <fullName evidence="9">Starch-binding associating with outer membrane</fullName>
    </submittedName>
</protein>
<dbReference type="InterPro" id="IPR012944">
    <property type="entry name" value="SusD_RagB_dom"/>
</dbReference>
<evidence type="ECO:0000313" key="10">
    <source>
        <dbReference type="Proteomes" id="UP000199672"/>
    </source>
</evidence>
<feature type="signal peptide" evidence="6">
    <location>
        <begin position="1"/>
        <end position="21"/>
    </location>
</feature>
<evidence type="ECO:0000259" key="7">
    <source>
        <dbReference type="Pfam" id="PF07980"/>
    </source>
</evidence>
<evidence type="ECO:0000256" key="3">
    <source>
        <dbReference type="ARBA" id="ARBA00022729"/>
    </source>
</evidence>
<dbReference type="SUPFAM" id="SSF48452">
    <property type="entry name" value="TPR-like"/>
    <property type="match status" value="1"/>
</dbReference>
<dbReference type="Pfam" id="PF14322">
    <property type="entry name" value="SusD-like_3"/>
    <property type="match status" value="1"/>
</dbReference>
<dbReference type="AlphaFoldDB" id="A0A1I1TK42"/>
<comment type="subcellular location">
    <subcellularLocation>
        <location evidence="1">Cell outer membrane</location>
    </subcellularLocation>
</comment>
<dbReference type="InterPro" id="IPR011990">
    <property type="entry name" value="TPR-like_helical_dom_sf"/>
</dbReference>
<name>A0A1I1TK42_9FLAO</name>
<dbReference type="GO" id="GO:0009279">
    <property type="term" value="C:cell outer membrane"/>
    <property type="evidence" value="ECO:0007669"/>
    <property type="project" value="UniProtKB-SubCell"/>
</dbReference>
<dbReference type="Pfam" id="PF07980">
    <property type="entry name" value="SusD_RagB"/>
    <property type="match status" value="1"/>
</dbReference>
<comment type="similarity">
    <text evidence="2">Belongs to the SusD family.</text>
</comment>
<dbReference type="PROSITE" id="PS51257">
    <property type="entry name" value="PROKAR_LIPOPROTEIN"/>
    <property type="match status" value="1"/>
</dbReference>
<keyword evidence="5" id="KW-0998">Cell outer membrane</keyword>
<gene>
    <name evidence="9" type="ORF">SAMN05216297_109201</name>
</gene>
<evidence type="ECO:0000256" key="6">
    <source>
        <dbReference type="SAM" id="SignalP"/>
    </source>
</evidence>
<keyword evidence="10" id="KW-1185">Reference proteome</keyword>
<evidence type="ECO:0000256" key="1">
    <source>
        <dbReference type="ARBA" id="ARBA00004442"/>
    </source>
</evidence>
<keyword evidence="3 6" id="KW-0732">Signal</keyword>
<dbReference type="STRING" id="739143.SAMN05216297_109201"/>